<evidence type="ECO:0000313" key="2">
    <source>
        <dbReference type="Proteomes" id="UP001228376"/>
    </source>
</evidence>
<dbReference type="InterPro" id="IPR021377">
    <property type="entry name" value="DUF3006"/>
</dbReference>
<dbReference type="RefSeq" id="WP_306068150.1">
    <property type="nucleotide sequence ID" value="NZ_JAROCA020000001.1"/>
</dbReference>
<sequence length="71" mass="8224">MRYTIDQMEGEIAVCEDDNGNTVDIARNKLPKHAKVGDVLLEANGTYKLDKKTTKQRRKEIEKLMDDVWED</sequence>
<reference evidence="1 2" key="1">
    <citation type="submission" date="2023-10" db="EMBL/GenBank/DDBJ databases">
        <title>179-bfca-hs.</title>
        <authorList>
            <person name="Miliotis G."/>
            <person name="Sengupta P."/>
            <person name="Hameed A."/>
            <person name="Chuvochina M."/>
            <person name="Mcdonagh F."/>
            <person name="Simpson A.C."/>
            <person name="Singh N.K."/>
            <person name="Rekha P.D."/>
            <person name="Raman K."/>
            <person name="Hugenholtz P."/>
            <person name="Venkateswaran K."/>
        </authorList>
    </citation>
    <scope>NUCLEOTIDE SEQUENCE [LARGE SCALE GENOMIC DNA]</scope>
    <source>
        <strain evidence="1 2">179-BFC-A-HS</strain>
    </source>
</reference>
<organism evidence="1 2">
    <name type="scientific">Tigheibacillus jepli</name>
    <dbReference type="NCBI Taxonomy" id="3035914"/>
    <lineage>
        <taxon>Bacteria</taxon>
        <taxon>Bacillati</taxon>
        <taxon>Bacillota</taxon>
        <taxon>Bacilli</taxon>
        <taxon>Bacillales</taxon>
        <taxon>Bacillaceae</taxon>
        <taxon>Tigheibacillus</taxon>
    </lineage>
</organism>
<comment type="caution">
    <text evidence="1">The sequence shown here is derived from an EMBL/GenBank/DDBJ whole genome shotgun (WGS) entry which is preliminary data.</text>
</comment>
<keyword evidence="2" id="KW-1185">Reference proteome</keyword>
<gene>
    <name evidence="1" type="ORF">P5G51_005555</name>
</gene>
<accession>A0ABU5CF43</accession>
<dbReference type="Proteomes" id="UP001228376">
    <property type="component" value="Unassembled WGS sequence"/>
</dbReference>
<name>A0ABU5CF43_9BACI</name>
<proteinExistence type="predicted"/>
<dbReference type="EMBL" id="JAROCA020000001">
    <property type="protein sequence ID" value="MDY0404934.1"/>
    <property type="molecule type" value="Genomic_DNA"/>
</dbReference>
<evidence type="ECO:0000313" key="1">
    <source>
        <dbReference type="EMBL" id="MDY0404934.1"/>
    </source>
</evidence>
<dbReference type="Pfam" id="PF11213">
    <property type="entry name" value="DUF3006"/>
    <property type="match status" value="1"/>
</dbReference>
<protein>
    <submittedName>
        <fullName evidence="1">DUF3006 domain-containing protein</fullName>
    </submittedName>
</protein>